<comment type="caution">
    <text evidence="3">The sequence shown here is derived from an EMBL/GenBank/DDBJ whole genome shotgun (WGS) entry which is preliminary data.</text>
</comment>
<evidence type="ECO:0000313" key="4">
    <source>
        <dbReference type="Proteomes" id="UP000293360"/>
    </source>
</evidence>
<protein>
    <submittedName>
        <fullName evidence="3">Uncharacterized protein</fullName>
    </submittedName>
</protein>
<proteinExistence type="predicted"/>
<evidence type="ECO:0000256" key="2">
    <source>
        <dbReference type="SAM" id="Phobius"/>
    </source>
</evidence>
<keyword evidence="2" id="KW-1133">Transmembrane helix</keyword>
<evidence type="ECO:0000313" key="3">
    <source>
        <dbReference type="EMBL" id="RYP06732.1"/>
    </source>
</evidence>
<name>A0A4Q4TK47_9PEZI</name>
<dbReference type="AlphaFoldDB" id="A0A4Q4TK47"/>
<organism evidence="3 4">
    <name type="scientific">Monosporascus ibericus</name>
    <dbReference type="NCBI Taxonomy" id="155417"/>
    <lineage>
        <taxon>Eukaryota</taxon>
        <taxon>Fungi</taxon>
        <taxon>Dikarya</taxon>
        <taxon>Ascomycota</taxon>
        <taxon>Pezizomycotina</taxon>
        <taxon>Sordariomycetes</taxon>
        <taxon>Xylariomycetidae</taxon>
        <taxon>Xylariales</taxon>
        <taxon>Xylariales incertae sedis</taxon>
        <taxon>Monosporascus</taxon>
    </lineage>
</organism>
<feature type="region of interest" description="Disordered" evidence="1">
    <location>
        <begin position="103"/>
        <end position="125"/>
    </location>
</feature>
<keyword evidence="4" id="KW-1185">Reference proteome</keyword>
<dbReference type="Proteomes" id="UP000293360">
    <property type="component" value="Unassembled WGS sequence"/>
</dbReference>
<accession>A0A4Q4TK47</accession>
<evidence type="ECO:0000256" key="1">
    <source>
        <dbReference type="SAM" id="MobiDB-lite"/>
    </source>
</evidence>
<feature type="transmembrane region" description="Helical" evidence="2">
    <location>
        <begin position="138"/>
        <end position="162"/>
    </location>
</feature>
<reference evidence="3 4" key="1">
    <citation type="submission" date="2018-06" db="EMBL/GenBank/DDBJ databases">
        <title>Complete Genomes of Monosporascus.</title>
        <authorList>
            <person name="Robinson A.J."/>
            <person name="Natvig D.O."/>
        </authorList>
    </citation>
    <scope>NUCLEOTIDE SEQUENCE [LARGE SCALE GENOMIC DNA]</scope>
    <source>
        <strain evidence="3 4">CBS 110550</strain>
    </source>
</reference>
<dbReference type="EMBL" id="QJNU01000118">
    <property type="protein sequence ID" value="RYP06732.1"/>
    <property type="molecule type" value="Genomic_DNA"/>
</dbReference>
<sequence>MSLEVDVVRVAEVSIHPSRYGYDLGLGPESPAEGMENAGYCLRTEEGGYSLMHWKRRRVYGQELPNGSTPVDTRKQGLHCHRGFDEETYAMTATITNGIGQAMPRAAKKGKPKHKESDEEESLEIQASFKSSEDLSELATALVILGCVVGTAALAIVIALVIKCSGAGSPLGRRARDESSP</sequence>
<keyword evidence="2" id="KW-0472">Membrane</keyword>
<gene>
    <name evidence="3" type="ORF">DL764_002984</name>
</gene>
<keyword evidence="2" id="KW-0812">Transmembrane</keyword>